<keyword evidence="5" id="KW-1185">Reference proteome</keyword>
<accession>D0MJV1</accession>
<dbReference type="STRING" id="518766.Rmar_1876"/>
<dbReference type="PANTHER" id="PTHR30023">
    <property type="entry name" value="D-ALANYL-D-ALANINE CARBOXYPEPTIDASE"/>
    <property type="match status" value="1"/>
</dbReference>
<evidence type="ECO:0000313" key="4">
    <source>
        <dbReference type="EMBL" id="ACY48759.1"/>
    </source>
</evidence>
<dbReference type="Proteomes" id="UP000002221">
    <property type="component" value="Chromosome"/>
</dbReference>
<dbReference type="GO" id="GO:0000270">
    <property type="term" value="P:peptidoglycan metabolic process"/>
    <property type="evidence" value="ECO:0007669"/>
    <property type="project" value="TreeGrafter"/>
</dbReference>
<keyword evidence="4" id="KW-0645">Protease</keyword>
<feature type="signal peptide" evidence="3">
    <location>
        <begin position="1"/>
        <end position="21"/>
    </location>
</feature>
<keyword evidence="3" id="KW-0732">Signal</keyword>
<comment type="similarity">
    <text evidence="1">Belongs to the peptidase S13 family.</text>
</comment>
<dbReference type="PRINTS" id="PR00922">
    <property type="entry name" value="DADACBPTASE3"/>
</dbReference>
<dbReference type="EC" id="3.4.16.4" evidence="4"/>
<reference evidence="4 5" key="1">
    <citation type="journal article" date="2009" name="Stand. Genomic Sci.">
        <title>Complete genome sequence of Rhodothermus marinus type strain (R-10).</title>
        <authorList>
            <person name="Nolan M."/>
            <person name="Tindall B.J."/>
            <person name="Pomrenke H."/>
            <person name="Lapidus A."/>
            <person name="Copeland A."/>
            <person name="Glavina Del Rio T."/>
            <person name="Lucas S."/>
            <person name="Chen F."/>
            <person name="Tice H."/>
            <person name="Cheng J.F."/>
            <person name="Saunders E."/>
            <person name="Han C."/>
            <person name="Bruce D."/>
            <person name="Goodwin L."/>
            <person name="Chain P."/>
            <person name="Pitluck S."/>
            <person name="Ovchinikova G."/>
            <person name="Pati A."/>
            <person name="Ivanova N."/>
            <person name="Mavromatis K."/>
            <person name="Chen A."/>
            <person name="Palaniappan K."/>
            <person name="Land M."/>
            <person name="Hauser L."/>
            <person name="Chang Y.J."/>
            <person name="Jeffries C.D."/>
            <person name="Brettin T."/>
            <person name="Goker M."/>
            <person name="Bristow J."/>
            <person name="Eisen J.A."/>
            <person name="Markowitz V."/>
            <person name="Hugenholtz P."/>
            <person name="Kyrpides N.C."/>
            <person name="Klenk H.P."/>
            <person name="Detter J.C."/>
        </authorList>
    </citation>
    <scope>NUCLEOTIDE SEQUENCE [LARGE SCALE GENOMIC DNA]</scope>
    <source>
        <strain evidence="5">ATCC 43812 / DSM 4252 / R-10</strain>
    </source>
</reference>
<dbReference type="AlphaFoldDB" id="D0MJV1"/>
<evidence type="ECO:0000313" key="5">
    <source>
        <dbReference type="Proteomes" id="UP000002221"/>
    </source>
</evidence>
<name>D0MJV1_RHOM4</name>
<dbReference type="Gene3D" id="3.40.710.10">
    <property type="entry name" value="DD-peptidase/beta-lactamase superfamily"/>
    <property type="match status" value="2"/>
</dbReference>
<dbReference type="HOGENOM" id="CLU_017692_1_2_10"/>
<keyword evidence="4" id="KW-0121">Carboxypeptidase</keyword>
<keyword evidence="2 4" id="KW-0378">Hydrolase</keyword>
<dbReference type="KEGG" id="rmr:Rmar_1876"/>
<dbReference type="InterPro" id="IPR012338">
    <property type="entry name" value="Beta-lactam/transpept-like"/>
</dbReference>
<dbReference type="GO" id="GO:0009002">
    <property type="term" value="F:serine-type D-Ala-D-Ala carboxypeptidase activity"/>
    <property type="evidence" value="ECO:0007669"/>
    <property type="project" value="UniProtKB-EC"/>
</dbReference>
<organism evidence="4 5">
    <name type="scientific">Rhodothermus marinus (strain ATCC 43812 / DSM 4252 / R-10)</name>
    <name type="common">Rhodothermus obamensis</name>
    <dbReference type="NCBI Taxonomy" id="518766"/>
    <lineage>
        <taxon>Bacteria</taxon>
        <taxon>Pseudomonadati</taxon>
        <taxon>Rhodothermota</taxon>
        <taxon>Rhodothermia</taxon>
        <taxon>Rhodothermales</taxon>
        <taxon>Rhodothermaceae</taxon>
        <taxon>Rhodothermus</taxon>
    </lineage>
</organism>
<sequence>MRLRIWPILLLLWTVPAPVHAQSPRTLQATLDRVLDDPAYESAFWGALVLDLRDSTVLYARHARQNFTPASVTKLFITAAALEQLGPDFRYVTRLLADGPVVDGVLQGNLIVRGAGDPAIGGRFTDGDRTATFRAWADSLRRRGIHRIAGDLIGDDNYFDDTPLGTGWSWDDLTYWYAAEISALSFNDNCVDVTIEARRPGEPGRLTWEPPTTYVTLINQTYTIPAGQQLKEGYRRLPGTNTIVLFSRVPEGRRDTESLTVHNPTRYFVHVLREVLLAEGIAVEGQPVDVDEFSIKPDYTAPNLWTVATYTSPPLSEIVRVINRRSQNLYAEMLLRTLGAERPVPDSTLTPGSAEMGLAAAARTWLRAGIDTSRIQFVDGSGLSAQNLVSPEATVRLLAYMAAHPDRAVWRAFYASLPTGGEEATTLQNRFRAGRARGNVRAKTGTISNTSALAGYVRTADGRLLAFAIFCNHYTVPTRQVRRTIDAFVEHLARYRN</sequence>
<evidence type="ECO:0000256" key="1">
    <source>
        <dbReference type="ARBA" id="ARBA00006096"/>
    </source>
</evidence>
<dbReference type="PANTHER" id="PTHR30023:SF0">
    <property type="entry name" value="PENICILLIN-SENSITIVE CARBOXYPEPTIDASE A"/>
    <property type="match status" value="1"/>
</dbReference>
<dbReference type="InterPro" id="IPR000667">
    <property type="entry name" value="Peptidase_S13"/>
</dbReference>
<feature type="chain" id="PRO_5003011431" evidence="3">
    <location>
        <begin position="22"/>
        <end position="497"/>
    </location>
</feature>
<dbReference type="RefSeq" id="WP_012844370.1">
    <property type="nucleotide sequence ID" value="NC_013501.1"/>
</dbReference>
<dbReference type="NCBIfam" id="TIGR00666">
    <property type="entry name" value="PBP4"/>
    <property type="match status" value="1"/>
</dbReference>
<dbReference type="EMBL" id="CP001807">
    <property type="protein sequence ID" value="ACY48759.1"/>
    <property type="molecule type" value="Genomic_DNA"/>
</dbReference>
<protein>
    <submittedName>
        <fullName evidence="4">D-alanyl-D-alaninecarboxypeptidase/D-alanyl-D-al anine-endopeptidase</fullName>
        <ecNumber evidence="4">3.4.16.4</ecNumber>
    </submittedName>
</protein>
<dbReference type="MEROPS" id="S13.002"/>
<dbReference type="Pfam" id="PF02113">
    <property type="entry name" value="Peptidase_S13"/>
    <property type="match status" value="1"/>
</dbReference>
<evidence type="ECO:0000256" key="2">
    <source>
        <dbReference type="ARBA" id="ARBA00022801"/>
    </source>
</evidence>
<evidence type="ECO:0000256" key="3">
    <source>
        <dbReference type="SAM" id="SignalP"/>
    </source>
</evidence>
<dbReference type="GO" id="GO:0006508">
    <property type="term" value="P:proteolysis"/>
    <property type="evidence" value="ECO:0007669"/>
    <property type="project" value="InterPro"/>
</dbReference>
<dbReference type="eggNOG" id="COG2027">
    <property type="taxonomic scope" value="Bacteria"/>
</dbReference>
<proteinExistence type="inferred from homology"/>
<gene>
    <name evidence="4" type="ordered locus">Rmar_1876</name>
</gene>
<dbReference type="SUPFAM" id="SSF56601">
    <property type="entry name" value="beta-lactamase/transpeptidase-like"/>
    <property type="match status" value="1"/>
</dbReference>
<dbReference type="OrthoDB" id="9802627at2"/>
<dbReference type="Gene3D" id="3.50.80.20">
    <property type="entry name" value="D-Ala-D-Ala carboxypeptidase C, peptidase S13"/>
    <property type="match status" value="1"/>
</dbReference>